<dbReference type="InterPro" id="IPR038725">
    <property type="entry name" value="YdaG_split_barrel_FMN-bd"/>
</dbReference>
<evidence type="ECO:0000259" key="1">
    <source>
        <dbReference type="Pfam" id="PF16242"/>
    </source>
</evidence>
<dbReference type="EMBL" id="MRTF01000013">
    <property type="protein sequence ID" value="OME88742.1"/>
    <property type="molecule type" value="Genomic_DNA"/>
</dbReference>
<reference evidence="2 3" key="1">
    <citation type="submission" date="2016-11" db="EMBL/GenBank/DDBJ databases">
        <title>Paenibacillus species isolates.</title>
        <authorList>
            <person name="Beno S.M."/>
        </authorList>
    </citation>
    <scope>NUCLEOTIDE SEQUENCE [LARGE SCALE GENOMIC DNA]</scope>
    <source>
        <strain evidence="2 3">FSL F4-0100</strain>
    </source>
</reference>
<dbReference type="STRING" id="1401.BK123_29795"/>
<name>A0A1R1AT47_PAELA</name>
<evidence type="ECO:0000313" key="2">
    <source>
        <dbReference type="EMBL" id="OME88742.1"/>
    </source>
</evidence>
<comment type="caution">
    <text evidence="2">The sequence shown here is derived from an EMBL/GenBank/DDBJ whole genome shotgun (WGS) entry which is preliminary data.</text>
</comment>
<dbReference type="OrthoDB" id="9795235at2"/>
<feature type="domain" description="General stress protein FMN-binding split barrel" evidence="1">
    <location>
        <begin position="10"/>
        <end position="149"/>
    </location>
</feature>
<protein>
    <submittedName>
        <fullName evidence="2">General stress protein</fullName>
    </submittedName>
</protein>
<sequence>MSNETVVNQEAVETVKDIIKDIETAMFSTISEGVINSRPMQTQDIEFDGDLWFLTKRDTSKYQEIMANPNVNVAYVGKSYVSIRGTAEVVDDLERKKALWNAAYEKFLQTSYDDPNIILIKVDTDTAEYWETGNKTKTVKAFFKKMVGQEPKGDSDINKTVDLHG</sequence>
<dbReference type="Pfam" id="PF16242">
    <property type="entry name" value="Pyrid_ox_like"/>
    <property type="match status" value="1"/>
</dbReference>
<dbReference type="PANTHER" id="PTHR34818">
    <property type="entry name" value="PROTEIN BLI-3"/>
    <property type="match status" value="1"/>
</dbReference>
<dbReference type="AlphaFoldDB" id="A0A1R1AT47"/>
<dbReference type="Gene3D" id="2.30.110.10">
    <property type="entry name" value="Electron Transport, Fmn-binding Protein, Chain A"/>
    <property type="match status" value="1"/>
</dbReference>
<organism evidence="2 3">
    <name type="scientific">Paenibacillus lautus</name>
    <name type="common">Bacillus lautus</name>
    <dbReference type="NCBI Taxonomy" id="1401"/>
    <lineage>
        <taxon>Bacteria</taxon>
        <taxon>Bacillati</taxon>
        <taxon>Bacillota</taxon>
        <taxon>Bacilli</taxon>
        <taxon>Bacillales</taxon>
        <taxon>Paenibacillaceae</taxon>
        <taxon>Paenibacillus</taxon>
    </lineage>
</organism>
<dbReference type="PANTHER" id="PTHR34818:SF1">
    <property type="entry name" value="PROTEIN BLI-3"/>
    <property type="match status" value="1"/>
</dbReference>
<dbReference type="InterPro" id="IPR052917">
    <property type="entry name" value="Stress-Dev_Protein"/>
</dbReference>
<evidence type="ECO:0000313" key="3">
    <source>
        <dbReference type="Proteomes" id="UP000187074"/>
    </source>
</evidence>
<accession>A0A1R1AT47</accession>
<dbReference type="RefSeq" id="WP_076325964.1">
    <property type="nucleotide sequence ID" value="NZ_MRTF01000013.1"/>
</dbReference>
<dbReference type="Proteomes" id="UP000187074">
    <property type="component" value="Unassembled WGS sequence"/>
</dbReference>
<dbReference type="InterPro" id="IPR012349">
    <property type="entry name" value="Split_barrel_FMN-bd"/>
</dbReference>
<gene>
    <name evidence="2" type="ORF">BK123_29795</name>
</gene>
<proteinExistence type="predicted"/>
<dbReference type="SUPFAM" id="SSF50475">
    <property type="entry name" value="FMN-binding split barrel"/>
    <property type="match status" value="1"/>
</dbReference>